<dbReference type="RefSeq" id="WP_332618366.1">
    <property type="nucleotide sequence ID" value="NZ_JAXGFP010000014.1"/>
</dbReference>
<accession>A0ABU7Z221</accession>
<proteinExistence type="predicted"/>
<gene>
    <name evidence="1" type="ORF">SNE34_14675</name>
</gene>
<evidence type="ECO:0000313" key="2">
    <source>
        <dbReference type="Proteomes" id="UP001355056"/>
    </source>
</evidence>
<protein>
    <submittedName>
        <fullName evidence="1">Uncharacterized protein</fullName>
    </submittedName>
</protein>
<dbReference type="EMBL" id="JAXGFP010000014">
    <property type="protein sequence ID" value="MEG3185242.1"/>
    <property type="molecule type" value="Genomic_DNA"/>
</dbReference>
<comment type="caution">
    <text evidence="1">The sequence shown here is derived from an EMBL/GenBank/DDBJ whole genome shotgun (WGS) entry which is preliminary data.</text>
</comment>
<keyword evidence="2" id="KW-1185">Reference proteome</keyword>
<reference evidence="1 2" key="1">
    <citation type="journal article" date="2016" name="Int. J. Syst. Evol. Microbiol.">
        <title>Lysobacter erysipheiresistens sp. nov., an antagonist of powdery mildew, isolated from tobacco-cultivated soil.</title>
        <authorList>
            <person name="Xie B."/>
            <person name="Li T."/>
            <person name="Lin X."/>
            <person name="Wang C.J."/>
            <person name="Chen Y.J."/>
            <person name="Liu W.J."/>
            <person name="Zhao Z.W."/>
        </authorList>
    </citation>
    <scope>NUCLEOTIDE SEQUENCE [LARGE SCALE GENOMIC DNA]</scope>
    <source>
        <strain evidence="1 2">RS-LYSO-3</strain>
    </source>
</reference>
<organism evidence="1 2">
    <name type="scientific">Novilysobacter erysipheiresistens</name>
    <dbReference type="NCBI Taxonomy" id="1749332"/>
    <lineage>
        <taxon>Bacteria</taxon>
        <taxon>Pseudomonadati</taxon>
        <taxon>Pseudomonadota</taxon>
        <taxon>Gammaproteobacteria</taxon>
        <taxon>Lysobacterales</taxon>
        <taxon>Lysobacteraceae</taxon>
        <taxon>Novilysobacter</taxon>
    </lineage>
</organism>
<name>A0ABU7Z221_9GAMM</name>
<dbReference type="Proteomes" id="UP001355056">
    <property type="component" value="Unassembled WGS sequence"/>
</dbReference>
<evidence type="ECO:0000313" key="1">
    <source>
        <dbReference type="EMBL" id="MEG3185242.1"/>
    </source>
</evidence>
<sequence>MLIYIIAALLVIIALLLFRILRAVQLANSCTLSALGTTGRDVQAIAGAMDGIEYSTRSTADLAEKTYVRSLPDHDPSREP</sequence>